<dbReference type="PRINTS" id="PR00950">
    <property type="entry name" value="TYPE3IMSPROT"/>
</dbReference>
<dbReference type="InterPro" id="IPR006135">
    <property type="entry name" value="T3SS_substrate_exporter"/>
</dbReference>
<name>A0A6B9G9X7_PANCY</name>
<dbReference type="PANTHER" id="PTHR30531">
    <property type="entry name" value="FLAGELLAR BIOSYNTHETIC PROTEIN FLHB"/>
    <property type="match status" value="1"/>
</dbReference>
<keyword evidence="2" id="KW-1133">Transmembrane helix</keyword>
<dbReference type="RefSeq" id="WP_208718085.1">
    <property type="nucleotide sequence ID" value="NZ_CP024770.1"/>
</dbReference>
<organism evidence="3 4">
    <name type="scientific">Pantoea cypripedii</name>
    <name type="common">Pectobacterium cypripedii</name>
    <name type="synonym">Erwinia cypripedii</name>
    <dbReference type="NCBI Taxonomy" id="55209"/>
    <lineage>
        <taxon>Bacteria</taxon>
        <taxon>Pseudomonadati</taxon>
        <taxon>Pseudomonadota</taxon>
        <taxon>Gammaproteobacteria</taxon>
        <taxon>Enterobacterales</taxon>
        <taxon>Erwiniaceae</taxon>
        <taxon>Pantoea</taxon>
    </lineage>
</organism>
<dbReference type="AlphaFoldDB" id="A0A6B9G9X7"/>
<dbReference type="Pfam" id="PF01312">
    <property type="entry name" value="Bac_export_2"/>
    <property type="match status" value="1"/>
</dbReference>
<dbReference type="GO" id="GO:0005886">
    <property type="term" value="C:plasma membrane"/>
    <property type="evidence" value="ECO:0007669"/>
    <property type="project" value="TreeGrafter"/>
</dbReference>
<feature type="transmembrane region" description="Helical" evidence="2">
    <location>
        <begin position="70"/>
        <end position="96"/>
    </location>
</feature>
<proteinExistence type="inferred from homology"/>
<evidence type="ECO:0000313" key="3">
    <source>
        <dbReference type="EMBL" id="QGY32190.1"/>
    </source>
</evidence>
<dbReference type="Proteomes" id="UP000502005">
    <property type="component" value="Plasmid pNE1B"/>
</dbReference>
<comment type="similarity">
    <text evidence="1">Belongs to the type III secretion exporter family.</text>
</comment>
<feature type="transmembrane region" description="Helical" evidence="2">
    <location>
        <begin position="180"/>
        <end position="205"/>
    </location>
</feature>
<gene>
    <name evidence="3" type="ORF">CUN67_24670</name>
</gene>
<keyword evidence="3" id="KW-0614">Plasmid</keyword>
<dbReference type="PANTHER" id="PTHR30531:SF14">
    <property type="entry name" value="SURFACE PRESENTATION OF ANTIGENS PROTEIN SPAS"/>
    <property type="match status" value="1"/>
</dbReference>
<dbReference type="InterPro" id="IPR029025">
    <property type="entry name" value="T3SS_substrate_exporter_C"/>
</dbReference>
<dbReference type="GO" id="GO:0009306">
    <property type="term" value="P:protein secretion"/>
    <property type="evidence" value="ECO:0007669"/>
    <property type="project" value="InterPro"/>
</dbReference>
<geneLocation type="plasmid" evidence="4">
    <name>pne1b</name>
</geneLocation>
<protein>
    <submittedName>
        <fullName evidence="3">EscU/YscU/HrcU family type III secretion system export apparatus switch protein</fullName>
    </submittedName>
</protein>
<sequence length="356" mass="40730">MNQSKTELPTLKKKRDAAKRGQVLKSKDITTTINLVVVMSYLFYFFNGLDETLHFLLTTLPTVNSINSHAWLRTLMMVLVQPTLVLLVVTLVSSIVPSLLQSRFVIATQALKIDFKRMDPVAGFKRIFSVRTLLNTLKSLLYVAAVGCVSWLGYHEVIHSLLTGVNATSLKSVIALCERVFLSTLLAVLITCGLIAILDFLLEYFHYIKELMMTRQEVKKEHTEQNGKPEIKSKRRELHQEILNEDIKKNVRDSQVLLANPTHIAIGIYFNLSLSPYPFVSLVQSGAAAQAVLKYASEIGKPIYRDKKLVREMYKTVKPYTFLHWKWFDALLTALRWLEEVENQYISIDDEVHEKK</sequence>
<evidence type="ECO:0000256" key="2">
    <source>
        <dbReference type="SAM" id="Phobius"/>
    </source>
</evidence>
<dbReference type="SUPFAM" id="SSF160544">
    <property type="entry name" value="EscU C-terminal domain-like"/>
    <property type="match status" value="1"/>
</dbReference>
<dbReference type="EMBL" id="CP024770">
    <property type="protein sequence ID" value="QGY32190.1"/>
    <property type="molecule type" value="Genomic_DNA"/>
</dbReference>
<reference evidence="3 4" key="1">
    <citation type="submission" date="2017-11" db="EMBL/GenBank/DDBJ databases">
        <title>Genome sequence of Pantoea cypripedii NE1.</title>
        <authorList>
            <person name="Nascimento F.X."/>
        </authorList>
    </citation>
    <scope>NUCLEOTIDE SEQUENCE [LARGE SCALE GENOMIC DNA]</scope>
    <source>
        <strain evidence="3 4">NE1</strain>
        <plasmid evidence="4">pne1b</plasmid>
    </source>
</reference>
<keyword evidence="2" id="KW-0812">Transmembrane</keyword>
<evidence type="ECO:0000256" key="1">
    <source>
        <dbReference type="ARBA" id="ARBA00010690"/>
    </source>
</evidence>
<dbReference type="Gene3D" id="3.40.1690.10">
    <property type="entry name" value="secretion proteins EscU"/>
    <property type="match status" value="1"/>
</dbReference>
<evidence type="ECO:0000313" key="4">
    <source>
        <dbReference type="Proteomes" id="UP000502005"/>
    </source>
</evidence>
<keyword evidence="2" id="KW-0472">Membrane</keyword>
<accession>A0A6B9G9X7</accession>
<feature type="transmembrane region" description="Helical" evidence="2">
    <location>
        <begin position="29"/>
        <end position="46"/>
    </location>
</feature>